<reference evidence="2 3" key="1">
    <citation type="submission" date="2018-06" db="EMBL/GenBank/DDBJ databases">
        <authorList>
            <person name="Strepis N."/>
        </authorList>
    </citation>
    <scope>NUCLEOTIDE SEQUENCE [LARGE SCALE GENOMIC DNA]</scope>
    <source>
        <strain evidence="2">LUCI</strain>
    </source>
</reference>
<evidence type="ECO:0000313" key="3">
    <source>
        <dbReference type="Proteomes" id="UP000277811"/>
    </source>
</evidence>
<dbReference type="Proteomes" id="UP000277811">
    <property type="component" value="Unassembled WGS sequence"/>
</dbReference>
<organism evidence="2 3">
    <name type="scientific">Lucifera butyrica</name>
    <dbReference type="NCBI Taxonomy" id="1351585"/>
    <lineage>
        <taxon>Bacteria</taxon>
        <taxon>Bacillati</taxon>
        <taxon>Bacillota</taxon>
        <taxon>Negativicutes</taxon>
        <taxon>Veillonellales</taxon>
        <taxon>Veillonellaceae</taxon>
        <taxon>Lucifera</taxon>
    </lineage>
</organism>
<dbReference type="Pfam" id="PF10105">
    <property type="entry name" value="DUF2344"/>
    <property type="match status" value="1"/>
</dbReference>
<keyword evidence="3" id="KW-1185">Reference proteome</keyword>
<dbReference type="OrthoDB" id="9780488at2"/>
<dbReference type="InterPro" id="IPR018768">
    <property type="entry name" value="DUF2344"/>
</dbReference>
<protein>
    <submittedName>
        <fullName evidence="2">Sam 1 link chp: radical sam-linked protein</fullName>
    </submittedName>
</protein>
<proteinExistence type="predicted"/>
<evidence type="ECO:0000313" key="2">
    <source>
        <dbReference type="EMBL" id="VBB07873.1"/>
    </source>
</evidence>
<dbReference type="AlphaFoldDB" id="A0A498RCS4"/>
<accession>A0A498RCS4</accession>
<evidence type="ECO:0000259" key="1">
    <source>
        <dbReference type="Pfam" id="PF10105"/>
    </source>
</evidence>
<feature type="domain" description="DUF2344" evidence="1">
    <location>
        <begin position="3"/>
        <end position="163"/>
    </location>
</feature>
<gene>
    <name evidence="2" type="ORF">LUCI_3138</name>
</gene>
<dbReference type="RefSeq" id="WP_122628796.1">
    <property type="nucleotide sequence ID" value="NZ_UPPP01000082.1"/>
</dbReference>
<dbReference type="EMBL" id="UPPP01000082">
    <property type="protein sequence ID" value="VBB07873.1"/>
    <property type="molecule type" value="Genomic_DNA"/>
</dbReference>
<dbReference type="NCBIfam" id="TIGR03936">
    <property type="entry name" value="sam_1_link_chp"/>
    <property type="match status" value="1"/>
</dbReference>
<sequence>MTRIRLELTKGLAVRYISHLDYSRALERAFRRAKLPVAYSEGFNPHMKVAFASALAVGVTSDAEYMDVELVDKMDLAAIQECLAGQMPPGIAIKQVKYVDIHAPALMAIVNLAHYRIIVPVAENTSPADIERSMEQFKTAAEIPYTRISPKGKREINIKQFLGGDMTAVVADQTIELSFDIRITPTGSIKPGEVLDALVTFFKLPVRQDGAAIHRTGLFIADGTLRQSPMDL</sequence>
<name>A0A498RCS4_9FIRM</name>